<evidence type="ECO:0000313" key="9">
    <source>
        <dbReference type="EMBL" id="MSA87800.1"/>
    </source>
</evidence>
<feature type="transmembrane region" description="Helical" evidence="6">
    <location>
        <begin position="372"/>
        <end position="393"/>
    </location>
</feature>
<organism evidence="9 11">
    <name type="scientific">Holdemania massiliensis</name>
    <dbReference type="NCBI Taxonomy" id="1468449"/>
    <lineage>
        <taxon>Bacteria</taxon>
        <taxon>Bacillati</taxon>
        <taxon>Bacillota</taxon>
        <taxon>Erysipelotrichia</taxon>
        <taxon>Erysipelotrichales</taxon>
        <taxon>Erysipelotrichaceae</taxon>
        <taxon>Holdemania</taxon>
    </lineage>
</organism>
<reference evidence="11 12" key="1">
    <citation type="journal article" date="2019" name="Nat. Med.">
        <title>A library of human gut bacterial isolates paired with longitudinal multiomics data enables mechanistic microbiome research.</title>
        <authorList>
            <person name="Poyet M."/>
            <person name="Groussin M."/>
            <person name="Gibbons S.M."/>
            <person name="Avila-Pacheco J."/>
            <person name="Jiang X."/>
            <person name="Kearney S.M."/>
            <person name="Perrotta A.R."/>
            <person name="Berdy B."/>
            <person name="Zhao S."/>
            <person name="Lieberman T.D."/>
            <person name="Swanson P.K."/>
            <person name="Smith M."/>
            <person name="Roesemann S."/>
            <person name="Alexander J.E."/>
            <person name="Rich S.A."/>
            <person name="Livny J."/>
            <person name="Vlamakis H."/>
            <person name="Clish C."/>
            <person name="Bullock K."/>
            <person name="Deik A."/>
            <person name="Scott J."/>
            <person name="Pierce K.A."/>
            <person name="Xavier R.J."/>
            <person name="Alm E.J."/>
        </authorList>
    </citation>
    <scope>NUCLEOTIDE SEQUENCE [LARGE SCALE GENOMIC DNA]</scope>
    <source>
        <strain evidence="9 11">BIOML-A4</strain>
        <strain evidence="10 12">BIOML-A5</strain>
    </source>
</reference>
<gene>
    <name evidence="10" type="ORF">GKD88_00435</name>
    <name evidence="9" type="ORF">GKE08_00430</name>
</gene>
<evidence type="ECO:0000256" key="4">
    <source>
        <dbReference type="ARBA" id="ARBA00022989"/>
    </source>
</evidence>
<evidence type="ECO:0000313" key="10">
    <source>
        <dbReference type="EMBL" id="MSC31595.1"/>
    </source>
</evidence>
<comment type="caution">
    <text evidence="9">The sequence shown here is derived from an EMBL/GenBank/DDBJ whole genome shotgun (WGS) entry which is preliminary data.</text>
</comment>
<dbReference type="InterPro" id="IPR025857">
    <property type="entry name" value="MacB_PCD"/>
</dbReference>
<dbReference type="RefSeq" id="WP_154237501.1">
    <property type="nucleotide sequence ID" value="NZ_WKPI01000001.1"/>
</dbReference>
<dbReference type="Proteomes" id="UP000433575">
    <property type="component" value="Unassembled WGS sequence"/>
</dbReference>
<keyword evidence="2" id="KW-1003">Cell membrane</keyword>
<evidence type="ECO:0000313" key="12">
    <source>
        <dbReference type="Proteomes" id="UP000480929"/>
    </source>
</evidence>
<evidence type="ECO:0000259" key="7">
    <source>
        <dbReference type="Pfam" id="PF02687"/>
    </source>
</evidence>
<dbReference type="PANTHER" id="PTHR30572">
    <property type="entry name" value="MEMBRANE COMPONENT OF TRANSPORTER-RELATED"/>
    <property type="match status" value="1"/>
</dbReference>
<feature type="transmembrane region" description="Helical" evidence="6">
    <location>
        <begin position="501"/>
        <end position="521"/>
    </location>
</feature>
<comment type="subcellular location">
    <subcellularLocation>
        <location evidence="1">Cell membrane</location>
        <topology evidence="1">Multi-pass membrane protein</topology>
    </subcellularLocation>
</comment>
<dbReference type="Pfam" id="PF12704">
    <property type="entry name" value="MacB_PCD"/>
    <property type="match status" value="1"/>
</dbReference>
<dbReference type="InterPro" id="IPR003838">
    <property type="entry name" value="ABC3_permease_C"/>
</dbReference>
<protein>
    <submittedName>
        <fullName evidence="9">FtsX-like permease family protein</fullName>
    </submittedName>
</protein>
<dbReference type="OrthoDB" id="9812886at2"/>
<dbReference type="AlphaFoldDB" id="A0A6N7S2A5"/>
<evidence type="ECO:0000256" key="6">
    <source>
        <dbReference type="SAM" id="Phobius"/>
    </source>
</evidence>
<keyword evidence="12" id="KW-1185">Reference proteome</keyword>
<sequence length="533" mass="60827">MNFFNRAMKNVTRRMSKSILLAVTFFLIGNLVIIGLGINNAASNAKILTRQKMRAVVALEIDYNAFYNEADKITDDDEREAFYKNSPRLTTEKVENLKMDERVKAVNNISVYQVYAKSFESVPLNNDFDKQYTDNQDSEASVDGSVDSSMAMRSWRPADLRVQANRYPEMIEFEDGTYEMLEGRFYNQDDLNNSAAVVCVPQELAELNNIRVGDTISVNTNNPDDLQYMEGSDLTEADYELSLEVIGIYKSNEQVDQNSDEYKWMARYEAPQNTLLIPATTISDKYYESYVKSYRYYMTTQPEYYKEEDLMAKEDYNSSSKAVYLLNDPLQVDQFVADHENETGDYIVLNANNDTFKKLARPLDTLSLFSNIIVWIVVINAVVIITLVTALTLKTREYEIGVLLSIGVSKMKIVAQFFVELIVVALIGFTLSVLSGSLIAKQVGAAVLNYQVDTENQYGELDDQNNTNYYWGESNYFTEISQDDLLAEYEVQINPMIIGEIYILGIGVVFISILIPSFMIMRFNPKKILMNQN</sequence>
<dbReference type="GO" id="GO:0022857">
    <property type="term" value="F:transmembrane transporter activity"/>
    <property type="evidence" value="ECO:0007669"/>
    <property type="project" value="TreeGrafter"/>
</dbReference>
<keyword evidence="5 6" id="KW-0472">Membrane</keyword>
<keyword evidence="4 6" id="KW-1133">Transmembrane helix</keyword>
<dbReference type="Pfam" id="PF02687">
    <property type="entry name" value="FtsX"/>
    <property type="match status" value="1"/>
</dbReference>
<evidence type="ECO:0000256" key="2">
    <source>
        <dbReference type="ARBA" id="ARBA00022475"/>
    </source>
</evidence>
<dbReference type="EMBL" id="WKPJ01000001">
    <property type="protein sequence ID" value="MSA87800.1"/>
    <property type="molecule type" value="Genomic_DNA"/>
</dbReference>
<dbReference type="EMBL" id="WKPI01000001">
    <property type="protein sequence ID" value="MSC31595.1"/>
    <property type="molecule type" value="Genomic_DNA"/>
</dbReference>
<dbReference type="InterPro" id="IPR050250">
    <property type="entry name" value="Macrolide_Exporter_MacB"/>
</dbReference>
<evidence type="ECO:0000259" key="8">
    <source>
        <dbReference type="Pfam" id="PF12704"/>
    </source>
</evidence>
<proteinExistence type="predicted"/>
<accession>A0A6N7S2A5</accession>
<feature type="domain" description="ABC3 transporter permease C-terminal" evidence="7">
    <location>
        <begin position="371"/>
        <end position="525"/>
    </location>
</feature>
<feature type="transmembrane region" description="Helical" evidence="6">
    <location>
        <begin position="413"/>
        <end position="434"/>
    </location>
</feature>
<evidence type="ECO:0000256" key="5">
    <source>
        <dbReference type="ARBA" id="ARBA00023136"/>
    </source>
</evidence>
<dbReference type="Proteomes" id="UP000480929">
    <property type="component" value="Unassembled WGS sequence"/>
</dbReference>
<dbReference type="PANTHER" id="PTHR30572:SF9">
    <property type="entry name" value="ABC TRANSPORTER PERMEASE PROTEIN"/>
    <property type="match status" value="1"/>
</dbReference>
<dbReference type="GO" id="GO:0005886">
    <property type="term" value="C:plasma membrane"/>
    <property type="evidence" value="ECO:0007669"/>
    <property type="project" value="UniProtKB-SubCell"/>
</dbReference>
<feature type="domain" description="MacB-like periplasmic core" evidence="8">
    <location>
        <begin position="162"/>
        <end position="286"/>
    </location>
</feature>
<evidence type="ECO:0000256" key="1">
    <source>
        <dbReference type="ARBA" id="ARBA00004651"/>
    </source>
</evidence>
<keyword evidence="3 6" id="KW-0812">Transmembrane</keyword>
<evidence type="ECO:0000256" key="3">
    <source>
        <dbReference type="ARBA" id="ARBA00022692"/>
    </source>
</evidence>
<name>A0A6N7S2A5_9FIRM</name>
<evidence type="ECO:0000313" key="11">
    <source>
        <dbReference type="Proteomes" id="UP000433575"/>
    </source>
</evidence>